<name>A0A8D8ZE95_9HEMI</name>
<sequence length="111" mass="13320">MIIIFKFYYVYLKLIIAELSKKVVGQCVRKVVGIIYCLLFFVQKWQKLNDGDLESEPWVEDFFFRSLLQFLQYYVFLAHQEVFLDGERCCLLFLRLLPSFTLNYHTLVTSI</sequence>
<dbReference type="EMBL" id="HBUF01473982">
    <property type="protein sequence ID" value="CAG6744736.1"/>
    <property type="molecule type" value="Transcribed_RNA"/>
</dbReference>
<evidence type="ECO:0000313" key="1">
    <source>
        <dbReference type="EMBL" id="CAG6744736.1"/>
    </source>
</evidence>
<organism evidence="1">
    <name type="scientific">Cacopsylla melanoneura</name>
    <dbReference type="NCBI Taxonomy" id="428564"/>
    <lineage>
        <taxon>Eukaryota</taxon>
        <taxon>Metazoa</taxon>
        <taxon>Ecdysozoa</taxon>
        <taxon>Arthropoda</taxon>
        <taxon>Hexapoda</taxon>
        <taxon>Insecta</taxon>
        <taxon>Pterygota</taxon>
        <taxon>Neoptera</taxon>
        <taxon>Paraneoptera</taxon>
        <taxon>Hemiptera</taxon>
        <taxon>Sternorrhyncha</taxon>
        <taxon>Psylloidea</taxon>
        <taxon>Psyllidae</taxon>
        <taxon>Psyllinae</taxon>
        <taxon>Cacopsylla</taxon>
    </lineage>
</organism>
<protein>
    <submittedName>
        <fullName evidence="1">Uncharacterized protein</fullName>
    </submittedName>
</protein>
<accession>A0A8D8ZE95</accession>
<dbReference type="AlphaFoldDB" id="A0A8D8ZE95"/>
<reference evidence="1" key="1">
    <citation type="submission" date="2021-05" db="EMBL/GenBank/DDBJ databases">
        <authorList>
            <person name="Alioto T."/>
            <person name="Alioto T."/>
            <person name="Gomez Garrido J."/>
        </authorList>
    </citation>
    <scope>NUCLEOTIDE SEQUENCE</scope>
</reference>
<proteinExistence type="predicted"/>